<dbReference type="InterPro" id="IPR016156">
    <property type="entry name" value="FAD/NAD-linked_Rdtase_dimer_sf"/>
</dbReference>
<dbReference type="InterPro" id="IPR023753">
    <property type="entry name" value="FAD/NAD-binding_dom"/>
</dbReference>
<proteinExistence type="inferred from homology"/>
<dbReference type="InterPro" id="IPR036188">
    <property type="entry name" value="FAD/NAD-bd_sf"/>
</dbReference>
<sequence length="476" mass="50610">MSPEDQGVVKADLAIVGAGPGGYVAAIRAAQLGLRVVLIEKDELGGTCLNKGCIPTKAMLTSTHLFSALRRGEEFGISAGQVKADVARMVQRKDRVVSTLVKGVQYLLKNNQVEVIKGTAHLGAVGLVEVKDEEGGLRSVEAEKVILATGSLPALIPGVTVDGQRIMTSDEALNLQELPDEILIVGASVVGVEFATIFNQLGSKITLVEMLPRIVMTEDDEIADLLARHLKRNGVDLLVGYRVDKVSPPGAGPIAISVSSRDEVRELKANTVLIAIGRKPNTAELNLEAVGVETENGFIKVNERMETNVPGIYAIGDVIGGMLLAHVASAEGIVAAENVARMESTMDYRAVPSCIFTSPEIAHVGLTEKEARERGYEVKVGKFPFTASGKALAEGEREGLVKMVIDKTYGEILGVHIMGPNASTLIAEAALAMNLEATPKEIYETIHAHPTLNEALMEAALDVDGLAIHLPRKARS</sequence>
<evidence type="ECO:0000256" key="11">
    <source>
        <dbReference type="ARBA" id="ARBA00023284"/>
    </source>
</evidence>
<keyword evidence="8 16" id="KW-0560">Oxidoreductase</keyword>
<evidence type="ECO:0000256" key="13">
    <source>
        <dbReference type="PIRSR" id="PIRSR000350-2"/>
    </source>
</evidence>
<dbReference type="GO" id="GO:0004148">
    <property type="term" value="F:dihydrolipoyl dehydrogenase (NADH) activity"/>
    <property type="evidence" value="ECO:0007669"/>
    <property type="project" value="UniProtKB-EC"/>
</dbReference>
<evidence type="ECO:0000313" key="20">
    <source>
        <dbReference type="Proteomes" id="UP000580051"/>
    </source>
</evidence>
<evidence type="ECO:0000256" key="16">
    <source>
        <dbReference type="RuleBase" id="RU003692"/>
    </source>
</evidence>
<dbReference type="RefSeq" id="WP_176226535.1">
    <property type="nucleotide sequence ID" value="NZ_BLRV01000044.1"/>
</dbReference>
<evidence type="ECO:0000313" key="19">
    <source>
        <dbReference type="EMBL" id="GFP21402.1"/>
    </source>
</evidence>
<evidence type="ECO:0000256" key="5">
    <source>
        <dbReference type="ARBA" id="ARBA00022490"/>
    </source>
</evidence>
<evidence type="ECO:0000256" key="3">
    <source>
        <dbReference type="ARBA" id="ARBA00012608"/>
    </source>
</evidence>
<reference evidence="19 20" key="1">
    <citation type="journal article" date="2020" name="Front. Microbiol.">
        <title>Single-cell genomics of novel Actinobacteria with the Wood-Ljungdahl pathway discovered in a serpentinizing system.</title>
        <authorList>
            <person name="Merino N."/>
            <person name="Kawai M."/>
            <person name="Boyd E.S."/>
            <person name="Colman D.R."/>
            <person name="McGlynn S.E."/>
            <person name="Nealson K.H."/>
            <person name="Kurokawa K."/>
            <person name="Hongoh Y."/>
        </authorList>
    </citation>
    <scope>NUCLEOTIDE SEQUENCE [LARGE SCALE GENOMIC DNA]</scope>
    <source>
        <strain evidence="19 20">S06</strain>
    </source>
</reference>
<feature type="binding site" evidence="14">
    <location>
        <position position="209"/>
    </location>
    <ligand>
        <name>NAD(+)</name>
        <dbReference type="ChEBI" id="CHEBI:57540"/>
    </ligand>
</feature>
<keyword evidence="7 14" id="KW-0274">FAD</keyword>
<feature type="binding site" evidence="14">
    <location>
        <position position="317"/>
    </location>
    <ligand>
        <name>FAD</name>
        <dbReference type="ChEBI" id="CHEBI:57692"/>
    </ligand>
</feature>
<dbReference type="PRINTS" id="PR00411">
    <property type="entry name" value="PNDRDTASEI"/>
</dbReference>
<comment type="similarity">
    <text evidence="2 16">Belongs to the class-I pyridine nucleotide-disulfide oxidoreductase family.</text>
</comment>
<comment type="cofactor">
    <cofactor evidence="14 16">
        <name>FAD</name>
        <dbReference type="ChEBI" id="CHEBI:57692"/>
    </cofactor>
    <text evidence="14 16">Binds 1 FAD per subunit.</text>
</comment>
<dbReference type="GO" id="GO:0006103">
    <property type="term" value="P:2-oxoglutarate metabolic process"/>
    <property type="evidence" value="ECO:0007669"/>
    <property type="project" value="TreeGrafter"/>
</dbReference>
<gene>
    <name evidence="19" type="ORF">HKBW3S06_00629</name>
</gene>
<evidence type="ECO:0000259" key="18">
    <source>
        <dbReference type="Pfam" id="PF07992"/>
    </source>
</evidence>
<evidence type="ECO:0000256" key="4">
    <source>
        <dbReference type="ARBA" id="ARBA00016961"/>
    </source>
</evidence>
<evidence type="ECO:0000256" key="2">
    <source>
        <dbReference type="ARBA" id="ARBA00007532"/>
    </source>
</evidence>
<evidence type="ECO:0000256" key="15">
    <source>
        <dbReference type="PIRSR" id="PIRSR000350-4"/>
    </source>
</evidence>
<dbReference type="InterPro" id="IPR004099">
    <property type="entry name" value="Pyr_nucl-diS_OxRdtase_dimer"/>
</dbReference>
<comment type="miscellaneous">
    <text evidence="16">The active site is a redox-active disulfide bond.</text>
</comment>
<evidence type="ECO:0000256" key="7">
    <source>
        <dbReference type="ARBA" id="ARBA00022827"/>
    </source>
</evidence>
<feature type="binding site" evidence="14">
    <location>
        <position position="57"/>
    </location>
    <ligand>
        <name>FAD</name>
        <dbReference type="ChEBI" id="CHEBI:57692"/>
    </ligand>
</feature>
<keyword evidence="14" id="KW-0547">Nucleotide-binding</keyword>
<evidence type="ECO:0000256" key="10">
    <source>
        <dbReference type="ARBA" id="ARBA00023157"/>
    </source>
</evidence>
<dbReference type="InterPro" id="IPR006258">
    <property type="entry name" value="Lipoamide_DH"/>
</dbReference>
<evidence type="ECO:0000259" key="17">
    <source>
        <dbReference type="Pfam" id="PF02852"/>
    </source>
</evidence>
<feature type="domain" description="FAD/NAD(P)-binding" evidence="18">
    <location>
        <begin position="12"/>
        <end position="332"/>
    </location>
</feature>
<keyword evidence="9 14" id="KW-0520">NAD</keyword>
<dbReference type="Gene3D" id="3.30.390.30">
    <property type="match status" value="1"/>
</dbReference>
<dbReference type="SUPFAM" id="SSF55424">
    <property type="entry name" value="FAD/NAD-linked reductases, dimerisation (C-terminal) domain"/>
    <property type="match status" value="1"/>
</dbReference>
<dbReference type="SUPFAM" id="SSF51905">
    <property type="entry name" value="FAD/NAD(P)-binding domain"/>
    <property type="match status" value="1"/>
</dbReference>
<dbReference type="PRINTS" id="PR00368">
    <property type="entry name" value="FADPNR"/>
</dbReference>
<name>A0A6V8NM58_9ACTN</name>
<keyword evidence="5" id="KW-0963">Cytoplasm</keyword>
<dbReference type="EC" id="1.8.1.4" evidence="3 16"/>
<dbReference type="NCBIfam" id="TIGR01350">
    <property type="entry name" value="lipoamide_DH"/>
    <property type="match status" value="1"/>
</dbReference>
<comment type="caution">
    <text evidence="19">The sequence shown here is derived from an EMBL/GenBank/DDBJ whole genome shotgun (WGS) entry which is preliminary data.</text>
</comment>
<dbReference type="InterPro" id="IPR050151">
    <property type="entry name" value="Class-I_Pyr_Nuc-Dis_Oxidored"/>
</dbReference>
<dbReference type="GO" id="GO:0005737">
    <property type="term" value="C:cytoplasm"/>
    <property type="evidence" value="ECO:0007669"/>
    <property type="project" value="UniProtKB-SubCell"/>
</dbReference>
<dbReference type="FunFam" id="3.30.390.30:FF:000001">
    <property type="entry name" value="Dihydrolipoyl dehydrogenase"/>
    <property type="match status" value="1"/>
</dbReference>
<feature type="domain" description="Pyridine nucleotide-disulphide oxidoreductase dimerisation" evidence="17">
    <location>
        <begin position="351"/>
        <end position="460"/>
    </location>
</feature>
<dbReference type="PANTHER" id="PTHR22912">
    <property type="entry name" value="DISULFIDE OXIDOREDUCTASE"/>
    <property type="match status" value="1"/>
</dbReference>
<dbReference type="GO" id="GO:0050660">
    <property type="term" value="F:flavin adenine dinucleotide binding"/>
    <property type="evidence" value="ECO:0007669"/>
    <property type="project" value="InterPro"/>
</dbReference>
<keyword evidence="10" id="KW-1015">Disulfide bond</keyword>
<organism evidence="19 20">
    <name type="scientific">Candidatus Hakubella thermalkaliphila</name>
    <dbReference type="NCBI Taxonomy" id="2754717"/>
    <lineage>
        <taxon>Bacteria</taxon>
        <taxon>Bacillati</taxon>
        <taxon>Actinomycetota</taxon>
        <taxon>Actinomycetota incertae sedis</taxon>
        <taxon>Candidatus Hakubellales</taxon>
        <taxon>Candidatus Hakubellaceae</taxon>
        <taxon>Candidatus Hakubella</taxon>
    </lineage>
</organism>
<evidence type="ECO:0000256" key="1">
    <source>
        <dbReference type="ARBA" id="ARBA00004496"/>
    </source>
</evidence>
<feature type="disulfide bond" description="Redox-active" evidence="15">
    <location>
        <begin position="48"/>
        <end position="53"/>
    </location>
</feature>
<comment type="catalytic activity">
    <reaction evidence="12 16">
        <text>N(6)-[(R)-dihydrolipoyl]-L-lysyl-[protein] + NAD(+) = N(6)-[(R)-lipoyl]-L-lysyl-[protein] + NADH + H(+)</text>
        <dbReference type="Rhea" id="RHEA:15045"/>
        <dbReference type="Rhea" id="RHEA-COMP:10474"/>
        <dbReference type="Rhea" id="RHEA-COMP:10475"/>
        <dbReference type="ChEBI" id="CHEBI:15378"/>
        <dbReference type="ChEBI" id="CHEBI:57540"/>
        <dbReference type="ChEBI" id="CHEBI:57945"/>
        <dbReference type="ChEBI" id="CHEBI:83099"/>
        <dbReference type="ChEBI" id="CHEBI:83100"/>
        <dbReference type="EC" id="1.8.1.4"/>
    </reaction>
</comment>
<dbReference type="EMBL" id="BLRV01000044">
    <property type="protein sequence ID" value="GFP21402.1"/>
    <property type="molecule type" value="Genomic_DNA"/>
</dbReference>
<feature type="active site" description="Proton acceptor" evidence="13">
    <location>
        <position position="449"/>
    </location>
</feature>
<comment type="subcellular location">
    <subcellularLocation>
        <location evidence="1">Cytoplasm</location>
    </subcellularLocation>
</comment>
<dbReference type="PIRSF" id="PIRSF000350">
    <property type="entry name" value="Mercury_reductase_MerA"/>
    <property type="match status" value="1"/>
</dbReference>
<dbReference type="PANTHER" id="PTHR22912:SF217">
    <property type="entry name" value="DIHYDROLIPOYL DEHYDROGENASE"/>
    <property type="match status" value="1"/>
</dbReference>
<dbReference type="PROSITE" id="PS00076">
    <property type="entry name" value="PYRIDINE_REDOX_1"/>
    <property type="match status" value="1"/>
</dbReference>
<feature type="binding site" evidence="14">
    <location>
        <begin position="186"/>
        <end position="193"/>
    </location>
    <ligand>
        <name>NAD(+)</name>
        <dbReference type="ChEBI" id="CHEBI:57540"/>
    </ligand>
</feature>
<keyword evidence="11 16" id="KW-0676">Redox-active center</keyword>
<feature type="binding site" evidence="14">
    <location>
        <begin position="149"/>
        <end position="151"/>
    </location>
    <ligand>
        <name>FAD</name>
        <dbReference type="ChEBI" id="CHEBI:57692"/>
    </ligand>
</feature>
<keyword evidence="6 16" id="KW-0285">Flavoprotein</keyword>
<evidence type="ECO:0000256" key="6">
    <source>
        <dbReference type="ARBA" id="ARBA00022630"/>
    </source>
</evidence>
<evidence type="ECO:0000256" key="8">
    <source>
        <dbReference type="ARBA" id="ARBA00023002"/>
    </source>
</evidence>
<dbReference type="Pfam" id="PF07992">
    <property type="entry name" value="Pyr_redox_2"/>
    <property type="match status" value="1"/>
</dbReference>
<dbReference type="AlphaFoldDB" id="A0A6V8NM58"/>
<dbReference type="Pfam" id="PF02852">
    <property type="entry name" value="Pyr_redox_dim"/>
    <property type="match status" value="1"/>
</dbReference>
<dbReference type="InterPro" id="IPR001100">
    <property type="entry name" value="Pyr_nuc-diS_OxRdtase"/>
</dbReference>
<dbReference type="Gene3D" id="3.50.50.60">
    <property type="entry name" value="FAD/NAD(P)-binding domain"/>
    <property type="match status" value="2"/>
</dbReference>
<dbReference type="Proteomes" id="UP000580051">
    <property type="component" value="Unassembled WGS sequence"/>
</dbReference>
<feature type="binding site" evidence="14">
    <location>
        <position position="277"/>
    </location>
    <ligand>
        <name>NAD(+)</name>
        <dbReference type="ChEBI" id="CHEBI:57540"/>
    </ligand>
</feature>
<protein>
    <recommendedName>
        <fullName evidence="4 16">Dihydrolipoyl dehydrogenase</fullName>
        <ecNumber evidence="3 16">1.8.1.4</ecNumber>
    </recommendedName>
</protein>
<evidence type="ECO:0000256" key="12">
    <source>
        <dbReference type="ARBA" id="ARBA00049187"/>
    </source>
</evidence>
<accession>A0A6V8NM58</accession>
<evidence type="ECO:0000256" key="9">
    <source>
        <dbReference type="ARBA" id="ARBA00023027"/>
    </source>
</evidence>
<evidence type="ECO:0000256" key="14">
    <source>
        <dbReference type="PIRSR" id="PIRSR000350-3"/>
    </source>
</evidence>
<dbReference type="InterPro" id="IPR012999">
    <property type="entry name" value="Pyr_OxRdtase_I_AS"/>
</dbReference>